<sequence length="448" mass="50493">MSNAMKKLKLLHHLTAASANATSTSSMPPQPAVATAASAQQFPTPPTSPIRNHFHPQSQNYMDVTNALRSARQTLNSMQSPVQHQHQYHSQAEHFRPSHYGTLAQHPPRPSGAPVCLLPQAFMVLTPNDPHPAICLPASPPPVTSHMHYHHHHHSTLIPPVPINPPIQQILLSERTVPRGNTTIYSSRPPPPVVSQYSSTPSYQYQNSRRTNAYRRPRLTIEAVSKVGKDSRLARWERVVGYVCEQRKTSAQGKGESHTSSTQKRMSPMEANKAFIMDIEHKNQILDMLDYDEQGRRSLWSGGSAGTNGVDEFVWSEDEDDDDFRKVADNQRAFDEHRRRLERLYPEDVAKGRAGEEGVFDLEDGEATMKDFDMGHNLTRASHRGNDKRPRSSPAPRVNDQNSGGMRAYLEMLRRAEVSKLPELKRESYLEGGLDRLAGREVRRFSVY</sequence>
<feature type="region of interest" description="Disordered" evidence="1">
    <location>
        <begin position="181"/>
        <end position="209"/>
    </location>
</feature>
<feature type="region of interest" description="Disordered" evidence="1">
    <location>
        <begin position="19"/>
        <end position="56"/>
    </location>
</feature>
<dbReference type="EMBL" id="JBBBZM010000078">
    <property type="protein sequence ID" value="KAL0635068.1"/>
    <property type="molecule type" value="Genomic_DNA"/>
</dbReference>
<gene>
    <name evidence="2" type="ORF">Q9L58_005997</name>
</gene>
<organism evidence="2 3">
    <name type="scientific">Discina gigas</name>
    <dbReference type="NCBI Taxonomy" id="1032678"/>
    <lineage>
        <taxon>Eukaryota</taxon>
        <taxon>Fungi</taxon>
        <taxon>Dikarya</taxon>
        <taxon>Ascomycota</taxon>
        <taxon>Pezizomycotina</taxon>
        <taxon>Pezizomycetes</taxon>
        <taxon>Pezizales</taxon>
        <taxon>Discinaceae</taxon>
        <taxon>Discina</taxon>
    </lineage>
</organism>
<name>A0ABR3GGH6_9PEZI</name>
<feature type="compositionally biased region" description="Low complexity" evidence="1">
    <location>
        <begin position="194"/>
        <end position="208"/>
    </location>
</feature>
<accession>A0ABR3GGH6</accession>
<protein>
    <submittedName>
        <fullName evidence="2">Uncharacterized protein</fullName>
    </submittedName>
</protein>
<keyword evidence="3" id="KW-1185">Reference proteome</keyword>
<reference evidence="2 3" key="1">
    <citation type="submission" date="2024-02" db="EMBL/GenBank/DDBJ databases">
        <title>Discinaceae phylogenomics.</title>
        <authorList>
            <person name="Dirks A.C."/>
            <person name="James T.Y."/>
        </authorList>
    </citation>
    <scope>NUCLEOTIDE SEQUENCE [LARGE SCALE GENOMIC DNA]</scope>
    <source>
        <strain evidence="2 3">ACD0624</strain>
    </source>
</reference>
<evidence type="ECO:0000256" key="1">
    <source>
        <dbReference type="SAM" id="MobiDB-lite"/>
    </source>
</evidence>
<feature type="region of interest" description="Disordered" evidence="1">
    <location>
        <begin position="376"/>
        <end position="404"/>
    </location>
</feature>
<dbReference type="Proteomes" id="UP001447188">
    <property type="component" value="Unassembled WGS sequence"/>
</dbReference>
<proteinExistence type="predicted"/>
<comment type="caution">
    <text evidence="2">The sequence shown here is derived from an EMBL/GenBank/DDBJ whole genome shotgun (WGS) entry which is preliminary data.</text>
</comment>
<evidence type="ECO:0000313" key="3">
    <source>
        <dbReference type="Proteomes" id="UP001447188"/>
    </source>
</evidence>
<evidence type="ECO:0000313" key="2">
    <source>
        <dbReference type="EMBL" id="KAL0635068.1"/>
    </source>
</evidence>